<dbReference type="Proteomes" id="UP000824469">
    <property type="component" value="Unassembled WGS sequence"/>
</dbReference>
<dbReference type="OMA" id="QDDMSKF"/>
<reference evidence="1 2" key="1">
    <citation type="journal article" date="2021" name="Nat. Plants">
        <title>The Taxus genome provides insights into paclitaxel biosynthesis.</title>
        <authorList>
            <person name="Xiong X."/>
            <person name="Gou J."/>
            <person name="Liao Q."/>
            <person name="Li Y."/>
            <person name="Zhou Q."/>
            <person name="Bi G."/>
            <person name="Li C."/>
            <person name="Du R."/>
            <person name="Wang X."/>
            <person name="Sun T."/>
            <person name="Guo L."/>
            <person name="Liang H."/>
            <person name="Lu P."/>
            <person name="Wu Y."/>
            <person name="Zhang Z."/>
            <person name="Ro D.K."/>
            <person name="Shang Y."/>
            <person name="Huang S."/>
            <person name="Yan J."/>
        </authorList>
    </citation>
    <scope>NUCLEOTIDE SEQUENCE [LARGE SCALE GENOMIC DNA]</scope>
    <source>
        <strain evidence="1">Ta-2019</strain>
    </source>
</reference>
<organism evidence="1 2">
    <name type="scientific">Taxus chinensis</name>
    <name type="common">Chinese yew</name>
    <name type="synonym">Taxus wallichiana var. chinensis</name>
    <dbReference type="NCBI Taxonomy" id="29808"/>
    <lineage>
        <taxon>Eukaryota</taxon>
        <taxon>Viridiplantae</taxon>
        <taxon>Streptophyta</taxon>
        <taxon>Embryophyta</taxon>
        <taxon>Tracheophyta</taxon>
        <taxon>Spermatophyta</taxon>
        <taxon>Pinopsida</taxon>
        <taxon>Pinidae</taxon>
        <taxon>Conifers II</taxon>
        <taxon>Cupressales</taxon>
        <taxon>Taxaceae</taxon>
        <taxon>Taxus</taxon>
    </lineage>
</organism>
<feature type="non-terminal residue" evidence="1">
    <location>
        <position position="103"/>
    </location>
</feature>
<proteinExistence type="predicted"/>
<dbReference type="EMBL" id="JAHRHJ020000003">
    <property type="protein sequence ID" value="KAH9322058.1"/>
    <property type="molecule type" value="Genomic_DNA"/>
</dbReference>
<name>A0AA38GHJ1_TAXCH</name>
<dbReference type="AlphaFoldDB" id="A0AA38GHJ1"/>
<evidence type="ECO:0008006" key="3">
    <source>
        <dbReference type="Google" id="ProtNLM"/>
    </source>
</evidence>
<sequence>MGPPKSTVEGWKHVTRDGNNVKCRLCGHHFTGSLTRIMDHLLGISRGRGGDVAPCGSVTLEIRTALEKDQSSSISRKMKLVQRKQRIQDDMSKFTTSFVSSSA</sequence>
<evidence type="ECO:0000313" key="1">
    <source>
        <dbReference type="EMBL" id="KAH9322058.1"/>
    </source>
</evidence>
<comment type="caution">
    <text evidence="1">The sequence shown here is derived from an EMBL/GenBank/DDBJ whole genome shotgun (WGS) entry which is preliminary data.</text>
</comment>
<evidence type="ECO:0000313" key="2">
    <source>
        <dbReference type="Proteomes" id="UP000824469"/>
    </source>
</evidence>
<keyword evidence="2" id="KW-1185">Reference proteome</keyword>
<accession>A0AA38GHJ1</accession>
<protein>
    <recommendedName>
        <fullName evidence="3">BED-type domain-containing protein</fullName>
    </recommendedName>
</protein>
<gene>
    <name evidence="1" type="ORF">KI387_016697</name>
</gene>